<dbReference type="Proteomes" id="UP000198650">
    <property type="component" value="Unassembled WGS sequence"/>
</dbReference>
<dbReference type="RefSeq" id="WP_244151118.1">
    <property type="nucleotide sequence ID" value="NZ_FOJS01000010.1"/>
</dbReference>
<dbReference type="InterPro" id="IPR004919">
    <property type="entry name" value="GmrSD_N"/>
</dbReference>
<dbReference type="AlphaFoldDB" id="A0A1I0T2D8"/>
<organism evidence="2 3">
    <name type="scientific">Parageobacillus thermantarcticus</name>
    <dbReference type="NCBI Taxonomy" id="186116"/>
    <lineage>
        <taxon>Bacteria</taxon>
        <taxon>Bacillati</taxon>
        <taxon>Bacillota</taxon>
        <taxon>Bacilli</taxon>
        <taxon>Bacillales</taxon>
        <taxon>Anoxybacillaceae</taxon>
        <taxon>Parageobacillus</taxon>
    </lineage>
</organism>
<evidence type="ECO:0000313" key="3">
    <source>
        <dbReference type="Proteomes" id="UP000198650"/>
    </source>
</evidence>
<proteinExistence type="predicted"/>
<dbReference type="STRING" id="186116.SAMN05192569_101071"/>
<reference evidence="3" key="1">
    <citation type="submission" date="2016-10" db="EMBL/GenBank/DDBJ databases">
        <authorList>
            <person name="Varghese N."/>
            <person name="Submissions S."/>
        </authorList>
    </citation>
    <scope>NUCLEOTIDE SEQUENCE [LARGE SCALE GENOMIC DNA]</scope>
    <source>
        <strain evidence="3">M1</strain>
    </source>
</reference>
<evidence type="ECO:0000313" key="2">
    <source>
        <dbReference type="EMBL" id="SFA45929.1"/>
    </source>
</evidence>
<dbReference type="Pfam" id="PF03235">
    <property type="entry name" value="GmrSD_N"/>
    <property type="match status" value="1"/>
</dbReference>
<dbReference type="PANTHER" id="PTHR39639:SF1">
    <property type="entry name" value="DUF262 DOMAIN-CONTAINING PROTEIN"/>
    <property type="match status" value="1"/>
</dbReference>
<accession>A0A1I0T2D8</accession>
<gene>
    <name evidence="2" type="ORF">SAMN05192569_101071</name>
</gene>
<feature type="domain" description="GmrSD restriction endonucleases N-terminal" evidence="1">
    <location>
        <begin position="32"/>
        <end position="182"/>
    </location>
</feature>
<protein>
    <recommendedName>
        <fullName evidence="1">GmrSD restriction endonucleases N-terminal domain-containing protein</fullName>
    </recommendedName>
</protein>
<name>A0A1I0T2D8_9BACL</name>
<dbReference type="EMBL" id="FOJS01000010">
    <property type="protein sequence ID" value="SFA45929.1"/>
    <property type="molecule type" value="Genomic_DNA"/>
</dbReference>
<keyword evidence="3" id="KW-1185">Reference proteome</keyword>
<sequence length="378" mass="44963">MEKSRITDNELIEIVDSKIKKVRTRSLDLSFNELLDMYENGELIIDPDYQRLFRWSEEKQSRFIESLILEMPIPPIYVIEREEGVYELIDGLQRISSYLHFRGSLKTKKNQYLTLTGCDIVNQLDGYTYNDLPKPLQIKLKRNFVRVEIIRRESDQRLRYYMFKRLNTGGELLSEQEIRNCTIRLLDDKFNEFIIELSKNEDFVNCISNLSDEKKDQKYDEELVLRFFAFKNYRHKYRHDVGSFMTDYMEGVSYKKGEEGHIEFDYDKEREIFNKTFKVLNLTLGEYVFSRTNNNGKFISSFSPYHFEAFTLGIQKYLDQINCDNEFIEKLKNEFIEIKNDSNFKALTTGGGKNTPNQLAQRIKFVEDRVGALINERN</sequence>
<dbReference type="PANTHER" id="PTHR39639">
    <property type="entry name" value="CHROMOSOME 16, WHOLE GENOME SHOTGUN SEQUENCE"/>
    <property type="match status" value="1"/>
</dbReference>
<evidence type="ECO:0000259" key="1">
    <source>
        <dbReference type="Pfam" id="PF03235"/>
    </source>
</evidence>